<feature type="region of interest" description="Disordered" evidence="1">
    <location>
        <begin position="68"/>
        <end position="87"/>
    </location>
</feature>
<dbReference type="OrthoDB" id="9759959at2"/>
<dbReference type="Pfam" id="PF14742">
    <property type="entry name" value="GDE_N_bis"/>
    <property type="match status" value="1"/>
</dbReference>
<dbReference type="Gene3D" id="1.50.10.10">
    <property type="match status" value="1"/>
</dbReference>
<dbReference type="EMBL" id="QHKI01000004">
    <property type="protein sequence ID" value="RSM88544.1"/>
    <property type="molecule type" value="Genomic_DNA"/>
</dbReference>
<accession>A0A428ZKF9</accession>
<reference evidence="4 5" key="1">
    <citation type="submission" date="2018-05" db="EMBL/GenBank/DDBJ databases">
        <title>Evolution of GPA BGCs.</title>
        <authorList>
            <person name="Waglechner N."/>
            <person name="Wright G.D."/>
        </authorList>
    </citation>
    <scope>NUCLEOTIDE SEQUENCE [LARGE SCALE GENOMIC DNA]</scope>
    <source>
        <strain evidence="4 5">A82846</strain>
    </source>
</reference>
<dbReference type="SUPFAM" id="SSF48208">
    <property type="entry name" value="Six-hairpin glycosidases"/>
    <property type="match status" value="1"/>
</dbReference>
<evidence type="ECO:0000313" key="4">
    <source>
        <dbReference type="EMBL" id="RSM88544.1"/>
    </source>
</evidence>
<evidence type="ECO:0000313" key="5">
    <source>
        <dbReference type="Proteomes" id="UP000287547"/>
    </source>
</evidence>
<evidence type="ECO:0000259" key="3">
    <source>
        <dbReference type="Pfam" id="PF22422"/>
    </source>
</evidence>
<name>A0A428ZKF9_KIBAR</name>
<organism evidence="4 5">
    <name type="scientific">Kibdelosporangium aridum</name>
    <dbReference type="NCBI Taxonomy" id="2030"/>
    <lineage>
        <taxon>Bacteria</taxon>
        <taxon>Bacillati</taxon>
        <taxon>Actinomycetota</taxon>
        <taxon>Actinomycetes</taxon>
        <taxon>Pseudonocardiales</taxon>
        <taxon>Pseudonocardiaceae</taxon>
        <taxon>Kibdelosporangium</taxon>
    </lineage>
</organism>
<dbReference type="InterPro" id="IPR054491">
    <property type="entry name" value="MGH1-like_GH"/>
</dbReference>
<protein>
    <submittedName>
        <fullName evidence="4">Amylo-alpha-1,6-glucosidase</fullName>
    </submittedName>
</protein>
<sequence>MRRVAGSTRWGALSTFDTVWRDTPACAATWRSVTACPTVHSRLLVADRVRWHTVRDLTGQIGRVTVADGPRPCQDRRRHRGGTVTGPSTSLHSLVTVLKAPSLVLSDQDGQLPGTGSTGWFIRDKRALARVQLTIADAEVVTVGRDQRDPWTASFHAVAKASGARWRDSTLHVRRERELDASSLVERFEVTNFDDVDRTLTVVVHVATDFAGVDAVKAGRAASLITPSVTGEALSWQDSVTLRAEPAAAVTIRDSVAELTWHVTVAAGEAWRLSLHADATVEPADFAQVSPVSYPQWTPLPNPVAERNLADLRALLLADEGDIYAAAGSPWYLTLFGRDSIWAARLSLPLGTDLAAGTLRALARRQGNRHDPAAEQQPGKIPHELRPGAIDTGQVRLSSRYYGTIDATPLWICLLHEASRAGMPVDPLLPNLVAAMNWLTGPDADPDGDGLIEYQPAASGGLTHHGWKDSHDAFLHQDGRHPKAPIALCEVQGYAYAAAVAAAALDPANGPQWMDWAARLRERFRSTFWIEDASGRYPAIALDADKNPVVGATSNMGHLLGTGLLDAEEVELVAARLGRSDMLTPFGLRTSTADSAMFNPFSYHRGSVWPHDTAIVMVGLAAEGKHELAGLMAESILRASEHFGGHTPELYAVLDGQPLAYPNACVPQAWSAAGVVRAALYLATAP</sequence>
<dbReference type="GO" id="GO:0005975">
    <property type="term" value="P:carbohydrate metabolic process"/>
    <property type="evidence" value="ECO:0007669"/>
    <property type="project" value="InterPro"/>
</dbReference>
<proteinExistence type="predicted"/>
<dbReference type="AlphaFoldDB" id="A0A428ZKF9"/>
<feature type="domain" description="Mannosylglycerate hydrolase MGH1-like glycoside hydrolase" evidence="3">
    <location>
        <begin position="414"/>
        <end position="642"/>
    </location>
</feature>
<dbReference type="InterPro" id="IPR032856">
    <property type="entry name" value="GDE_N_bis"/>
</dbReference>
<evidence type="ECO:0000256" key="1">
    <source>
        <dbReference type="SAM" id="MobiDB-lite"/>
    </source>
</evidence>
<dbReference type="Proteomes" id="UP000287547">
    <property type="component" value="Unassembled WGS sequence"/>
</dbReference>
<comment type="caution">
    <text evidence="4">The sequence shown here is derived from an EMBL/GenBank/DDBJ whole genome shotgun (WGS) entry which is preliminary data.</text>
</comment>
<dbReference type="Pfam" id="PF22422">
    <property type="entry name" value="MGH1-like_GH"/>
    <property type="match status" value="1"/>
</dbReference>
<gene>
    <name evidence="4" type="ORF">DMH04_07835</name>
</gene>
<feature type="domain" description="Putative glycogen debranching enzyme N-terminal" evidence="2">
    <location>
        <begin position="100"/>
        <end position="275"/>
    </location>
</feature>
<dbReference type="InterPro" id="IPR008928">
    <property type="entry name" value="6-hairpin_glycosidase_sf"/>
</dbReference>
<evidence type="ECO:0000259" key="2">
    <source>
        <dbReference type="Pfam" id="PF14742"/>
    </source>
</evidence>
<feature type="region of interest" description="Disordered" evidence="1">
    <location>
        <begin position="367"/>
        <end position="387"/>
    </location>
</feature>
<dbReference type="InterPro" id="IPR012341">
    <property type="entry name" value="6hp_glycosidase-like_sf"/>
</dbReference>